<comment type="caution">
    <text evidence="1">The sequence shown here is derived from an EMBL/GenBank/DDBJ whole genome shotgun (WGS) entry which is preliminary data.</text>
</comment>
<proteinExistence type="predicted"/>
<dbReference type="AlphaFoldDB" id="A0AAW2WB30"/>
<reference evidence="1" key="1">
    <citation type="submission" date="2020-06" db="EMBL/GenBank/DDBJ databases">
        <authorList>
            <person name="Li T."/>
            <person name="Hu X."/>
            <person name="Zhang T."/>
            <person name="Song X."/>
            <person name="Zhang H."/>
            <person name="Dai N."/>
            <person name="Sheng W."/>
            <person name="Hou X."/>
            <person name="Wei L."/>
        </authorList>
    </citation>
    <scope>NUCLEOTIDE SEQUENCE</scope>
    <source>
        <strain evidence="1">KEN1</strain>
        <tissue evidence="1">Leaf</tissue>
    </source>
</reference>
<gene>
    <name evidence="1" type="ORF">Slati_2373400</name>
</gene>
<reference evidence="1" key="2">
    <citation type="journal article" date="2024" name="Plant">
        <title>Genomic evolution and insights into agronomic trait innovations of Sesamum species.</title>
        <authorList>
            <person name="Miao H."/>
            <person name="Wang L."/>
            <person name="Qu L."/>
            <person name="Liu H."/>
            <person name="Sun Y."/>
            <person name="Le M."/>
            <person name="Wang Q."/>
            <person name="Wei S."/>
            <person name="Zheng Y."/>
            <person name="Lin W."/>
            <person name="Duan Y."/>
            <person name="Cao H."/>
            <person name="Xiong S."/>
            <person name="Wang X."/>
            <person name="Wei L."/>
            <person name="Li C."/>
            <person name="Ma Q."/>
            <person name="Ju M."/>
            <person name="Zhao R."/>
            <person name="Li G."/>
            <person name="Mu C."/>
            <person name="Tian Q."/>
            <person name="Mei H."/>
            <person name="Zhang T."/>
            <person name="Gao T."/>
            <person name="Zhang H."/>
        </authorList>
    </citation>
    <scope>NUCLEOTIDE SEQUENCE</scope>
    <source>
        <strain evidence="1">KEN1</strain>
    </source>
</reference>
<sequence length="187" mass="20921">MEMNQSLVEPFTTAEVKQPVFCKFPLKSPGPDGIPPLFFQKFWAIVGNDVTCSVLRILNDLALFRKMNHMNVVLIPKCEASETMAQLRPISLCNLEEVRRILGKYEGATRHVIDLQKSSMVIGGCMSDARKSQLASILGVRLVHYHDRYLGLPMTSGRSRRCSLEVMGSSQWIEFEVASTGGQKCVD</sequence>
<accession>A0AAW2WB30</accession>
<organism evidence="1">
    <name type="scientific">Sesamum latifolium</name>
    <dbReference type="NCBI Taxonomy" id="2727402"/>
    <lineage>
        <taxon>Eukaryota</taxon>
        <taxon>Viridiplantae</taxon>
        <taxon>Streptophyta</taxon>
        <taxon>Embryophyta</taxon>
        <taxon>Tracheophyta</taxon>
        <taxon>Spermatophyta</taxon>
        <taxon>Magnoliopsida</taxon>
        <taxon>eudicotyledons</taxon>
        <taxon>Gunneridae</taxon>
        <taxon>Pentapetalae</taxon>
        <taxon>asterids</taxon>
        <taxon>lamiids</taxon>
        <taxon>Lamiales</taxon>
        <taxon>Pedaliaceae</taxon>
        <taxon>Sesamum</taxon>
    </lineage>
</organism>
<evidence type="ECO:0008006" key="2">
    <source>
        <dbReference type="Google" id="ProtNLM"/>
    </source>
</evidence>
<name>A0AAW2WB30_9LAMI</name>
<protein>
    <recommendedName>
        <fullName evidence="2">Reverse transcriptase</fullName>
    </recommendedName>
</protein>
<evidence type="ECO:0000313" key="1">
    <source>
        <dbReference type="EMBL" id="KAL0438904.1"/>
    </source>
</evidence>
<dbReference type="EMBL" id="JACGWN010000008">
    <property type="protein sequence ID" value="KAL0438904.1"/>
    <property type="molecule type" value="Genomic_DNA"/>
</dbReference>